<protein>
    <submittedName>
        <fullName evidence="1">F-box/LRR-repeat protein</fullName>
    </submittedName>
</protein>
<sequence length="527" mass="60066">MDGVDRISELPPFIVHLIMSYLSPKEVAQTSVLSKSWNQLWSSFPIVNLDESYFTGRPFNESSISLVSQGKSKKKFLGNQKKFINLGYAFLTRFYKSKLCIQKLRLYIQLPNVKKSSPLVDKWIELAISNGVRELDLEIVSDINTKYALPPAMFSAKFLTSLILSGCKLEQCPDSISFHSLKELTLKKLCIRGKMLQKLTSECPVLEGLFIYDCRDLNYLCISKALKLKIMRVALAPGDFERVKIIAPILQQFSFSYNGRTTPFVVDMVGCPRLHKLMLSDAILKEQEFQRFLSNFPLLEDLSLFYCEHVKGLTVSSSHLRNLELRGSDFKAIDIDTPNLLSFSYSSWNHFIPTALINAPCAWNVSVSIREDDMDTRWYLDLKQFLGESNQIEELLLNVCPGNKISFNLDEFRIMSTSFAPREVENLYLAVDTAPSNYGGLLNGVLSVCFSKTVSVRILSEQSRFCEWLYDQLRNRDLVSCCCCSCSEMKCWRHLLEYALNQLVPGLGLSVWVYFSGLFRICLGSTI</sequence>
<comment type="caution">
    <text evidence="1">The sequence shown here is derived from an EMBL/GenBank/DDBJ whole genome shotgun (WGS) entry which is preliminary data.</text>
</comment>
<accession>A0ACC1Y305</accession>
<evidence type="ECO:0000313" key="2">
    <source>
        <dbReference type="Proteomes" id="UP001164539"/>
    </source>
</evidence>
<dbReference type="Proteomes" id="UP001164539">
    <property type="component" value="Chromosome 5"/>
</dbReference>
<gene>
    <name evidence="1" type="ORF">OWV82_009822</name>
</gene>
<organism evidence="1 2">
    <name type="scientific">Melia azedarach</name>
    <name type="common">Chinaberry tree</name>
    <dbReference type="NCBI Taxonomy" id="155640"/>
    <lineage>
        <taxon>Eukaryota</taxon>
        <taxon>Viridiplantae</taxon>
        <taxon>Streptophyta</taxon>
        <taxon>Embryophyta</taxon>
        <taxon>Tracheophyta</taxon>
        <taxon>Spermatophyta</taxon>
        <taxon>Magnoliopsida</taxon>
        <taxon>eudicotyledons</taxon>
        <taxon>Gunneridae</taxon>
        <taxon>Pentapetalae</taxon>
        <taxon>rosids</taxon>
        <taxon>malvids</taxon>
        <taxon>Sapindales</taxon>
        <taxon>Meliaceae</taxon>
        <taxon>Melia</taxon>
    </lineage>
</organism>
<proteinExistence type="predicted"/>
<reference evidence="1 2" key="1">
    <citation type="journal article" date="2023" name="Science">
        <title>Complex scaffold remodeling in plant triterpene biosynthesis.</title>
        <authorList>
            <person name="De La Pena R."/>
            <person name="Hodgson H."/>
            <person name="Liu J.C."/>
            <person name="Stephenson M.J."/>
            <person name="Martin A.C."/>
            <person name="Owen C."/>
            <person name="Harkess A."/>
            <person name="Leebens-Mack J."/>
            <person name="Jimenez L.E."/>
            <person name="Osbourn A."/>
            <person name="Sattely E.S."/>
        </authorList>
    </citation>
    <scope>NUCLEOTIDE SEQUENCE [LARGE SCALE GENOMIC DNA]</scope>
    <source>
        <strain evidence="2">cv. JPN11</strain>
        <tissue evidence="1">Leaf</tissue>
    </source>
</reference>
<name>A0ACC1Y305_MELAZ</name>
<evidence type="ECO:0000313" key="1">
    <source>
        <dbReference type="EMBL" id="KAJ4718101.1"/>
    </source>
</evidence>
<keyword evidence="2" id="KW-1185">Reference proteome</keyword>
<dbReference type="EMBL" id="CM051398">
    <property type="protein sequence ID" value="KAJ4718101.1"/>
    <property type="molecule type" value="Genomic_DNA"/>
</dbReference>